<dbReference type="EMBL" id="FWXY01000004">
    <property type="protein sequence ID" value="SMC55217.1"/>
    <property type="molecule type" value="Genomic_DNA"/>
</dbReference>
<evidence type="ECO:0000313" key="1">
    <source>
        <dbReference type="EMBL" id="SMC55217.1"/>
    </source>
</evidence>
<dbReference type="Proteomes" id="UP000192418">
    <property type="component" value="Unassembled WGS sequence"/>
</dbReference>
<dbReference type="AlphaFoldDB" id="A0A1W2A3F0"/>
<sequence length="139" mass="15112">MVEVLEEVPPSYPATEDINSLLDLIPEQHSQPMVKALVNQAVKKYTLLEVEEAIVYSTANVKGGWMQYKAYLDKTLKNKWAAGYLDTISTTAPAVFSLGGFAGAMPAGRYPNGTVTGSPRMDSNYQAASQFMAEMGVEV</sequence>
<name>A0A1W2A3F0_9BACT</name>
<reference evidence="1 2" key="1">
    <citation type="submission" date="2017-04" db="EMBL/GenBank/DDBJ databases">
        <authorList>
            <person name="Afonso C.L."/>
            <person name="Miller P.J."/>
            <person name="Scott M.A."/>
            <person name="Spackman E."/>
            <person name="Goraichik I."/>
            <person name="Dimitrov K.M."/>
            <person name="Suarez D.L."/>
            <person name="Swayne D.E."/>
        </authorList>
    </citation>
    <scope>NUCLEOTIDE SEQUENCE [LARGE SCALE GENOMIC DNA]</scope>
    <source>
        <strain evidence="1 2">DSM 3385</strain>
    </source>
</reference>
<keyword evidence="2" id="KW-1185">Reference proteome</keyword>
<proteinExistence type="predicted"/>
<gene>
    <name evidence="1" type="ORF">SAMN02746065_10471</name>
</gene>
<accession>A0A1W2A3F0</accession>
<organism evidence="1 2">
    <name type="scientific">Desulfocicer vacuolatum DSM 3385</name>
    <dbReference type="NCBI Taxonomy" id="1121400"/>
    <lineage>
        <taxon>Bacteria</taxon>
        <taxon>Pseudomonadati</taxon>
        <taxon>Thermodesulfobacteriota</taxon>
        <taxon>Desulfobacteria</taxon>
        <taxon>Desulfobacterales</taxon>
        <taxon>Desulfobacteraceae</taxon>
        <taxon>Desulfocicer</taxon>
    </lineage>
</organism>
<dbReference type="STRING" id="1121400.SAMN02746065_10471"/>
<protein>
    <submittedName>
        <fullName evidence="1">Uncharacterized protein</fullName>
    </submittedName>
</protein>
<evidence type="ECO:0000313" key="2">
    <source>
        <dbReference type="Proteomes" id="UP000192418"/>
    </source>
</evidence>